<evidence type="ECO:0000256" key="4">
    <source>
        <dbReference type="ARBA" id="ARBA00023136"/>
    </source>
</evidence>
<evidence type="ECO:0000256" key="1">
    <source>
        <dbReference type="ARBA" id="ARBA00004141"/>
    </source>
</evidence>
<name>A0A9W8LXG7_9FUNG</name>
<feature type="transmembrane region" description="Helical" evidence="6">
    <location>
        <begin position="21"/>
        <end position="44"/>
    </location>
</feature>
<keyword evidence="4 6" id="KW-0472">Membrane</keyword>
<dbReference type="GO" id="GO:0016020">
    <property type="term" value="C:membrane"/>
    <property type="evidence" value="ECO:0007669"/>
    <property type="project" value="UniProtKB-SubCell"/>
</dbReference>
<dbReference type="Proteomes" id="UP001139887">
    <property type="component" value="Unassembled WGS sequence"/>
</dbReference>
<dbReference type="InterPro" id="IPR013714">
    <property type="entry name" value="Golgi_TVP15"/>
</dbReference>
<keyword evidence="2 6" id="KW-0812">Transmembrane</keyword>
<protein>
    <recommendedName>
        <fullName evidence="9">COPI associated protein</fullName>
    </recommendedName>
</protein>
<evidence type="ECO:0000313" key="8">
    <source>
        <dbReference type="Proteomes" id="UP001139887"/>
    </source>
</evidence>
<feature type="transmembrane region" description="Helical" evidence="6">
    <location>
        <begin position="50"/>
        <end position="69"/>
    </location>
</feature>
<feature type="transmembrane region" description="Helical" evidence="6">
    <location>
        <begin position="106"/>
        <end position="124"/>
    </location>
</feature>
<sequence length="231" mass="26149">MAFTYFSDLKERLRRPGGPPFTFRVANLIVAILMIVSAIVFFTWSDFGRIMVGVYEIVFGIWMIMFELAELAWLTPQVQFMFTWRGRGLFYVFIGCLTLGHKTFGWVVGAIIIAVGVVYIVLSFTSKRNESYGIDAAGGGYPSTSNIMYNTNPIYSQKNDMYGSVVSVHHGAAQPYYDTQKQPELTTTQYVSPTYHPNEPSNDQYPQQQYSHNSIGPNAQARRTDHLHSPI</sequence>
<dbReference type="EMBL" id="JANBUW010000145">
    <property type="protein sequence ID" value="KAJ2848649.1"/>
    <property type="molecule type" value="Genomic_DNA"/>
</dbReference>
<keyword evidence="3 6" id="KW-1133">Transmembrane helix</keyword>
<feature type="compositionally biased region" description="Basic and acidic residues" evidence="5">
    <location>
        <begin position="222"/>
        <end position="231"/>
    </location>
</feature>
<feature type="region of interest" description="Disordered" evidence="5">
    <location>
        <begin position="190"/>
        <end position="231"/>
    </location>
</feature>
<evidence type="ECO:0000256" key="2">
    <source>
        <dbReference type="ARBA" id="ARBA00022692"/>
    </source>
</evidence>
<comment type="subcellular location">
    <subcellularLocation>
        <location evidence="1">Membrane</location>
        <topology evidence="1">Multi-pass membrane protein</topology>
    </subcellularLocation>
</comment>
<feature type="compositionally biased region" description="Polar residues" evidence="5">
    <location>
        <begin position="199"/>
        <end position="217"/>
    </location>
</feature>
<dbReference type="PANTHER" id="PTHR28128">
    <property type="entry name" value="GOLGI APPARATUS MEMBRANE PROTEIN TVP15"/>
    <property type="match status" value="1"/>
</dbReference>
<evidence type="ECO:0000313" key="7">
    <source>
        <dbReference type="EMBL" id="KAJ2848649.1"/>
    </source>
</evidence>
<proteinExistence type="predicted"/>
<comment type="caution">
    <text evidence="7">The sequence shown here is derived from an EMBL/GenBank/DDBJ whole genome shotgun (WGS) entry which is preliminary data.</text>
</comment>
<reference evidence="7" key="1">
    <citation type="submission" date="2022-07" db="EMBL/GenBank/DDBJ databases">
        <title>Phylogenomic reconstructions and comparative analyses of Kickxellomycotina fungi.</title>
        <authorList>
            <person name="Reynolds N.K."/>
            <person name="Stajich J.E."/>
            <person name="Barry K."/>
            <person name="Grigoriev I.V."/>
            <person name="Crous P."/>
            <person name="Smith M.E."/>
        </authorList>
    </citation>
    <scope>NUCLEOTIDE SEQUENCE</scope>
    <source>
        <strain evidence="7">NRRL 1566</strain>
    </source>
</reference>
<organism evidence="7 8">
    <name type="scientific">Coemansia brasiliensis</name>
    <dbReference type="NCBI Taxonomy" id="2650707"/>
    <lineage>
        <taxon>Eukaryota</taxon>
        <taxon>Fungi</taxon>
        <taxon>Fungi incertae sedis</taxon>
        <taxon>Zoopagomycota</taxon>
        <taxon>Kickxellomycotina</taxon>
        <taxon>Kickxellomycetes</taxon>
        <taxon>Kickxellales</taxon>
        <taxon>Kickxellaceae</taxon>
        <taxon>Coemansia</taxon>
    </lineage>
</organism>
<keyword evidence="8" id="KW-1185">Reference proteome</keyword>
<dbReference type="PANTHER" id="PTHR28128:SF1">
    <property type="entry name" value="GOLGI APPARATUS MEMBRANE PROTEIN TVP15"/>
    <property type="match status" value="1"/>
</dbReference>
<evidence type="ECO:0008006" key="9">
    <source>
        <dbReference type="Google" id="ProtNLM"/>
    </source>
</evidence>
<accession>A0A9W8LXG7</accession>
<evidence type="ECO:0000256" key="6">
    <source>
        <dbReference type="SAM" id="Phobius"/>
    </source>
</evidence>
<dbReference type="Pfam" id="PF08507">
    <property type="entry name" value="COPI_assoc"/>
    <property type="match status" value="1"/>
</dbReference>
<dbReference type="OrthoDB" id="423534at2759"/>
<gene>
    <name evidence="7" type="ORF">IWW36_003164</name>
</gene>
<evidence type="ECO:0000256" key="5">
    <source>
        <dbReference type="SAM" id="MobiDB-lite"/>
    </source>
</evidence>
<dbReference type="AlphaFoldDB" id="A0A9W8LXG7"/>
<evidence type="ECO:0000256" key="3">
    <source>
        <dbReference type="ARBA" id="ARBA00022989"/>
    </source>
</evidence>